<keyword evidence="6 7" id="KW-0472">Membrane</keyword>
<dbReference type="RefSeq" id="WP_129002772.1">
    <property type="nucleotide sequence ID" value="NZ_SDHZ01000001.1"/>
</dbReference>
<dbReference type="Pfam" id="PF02534">
    <property type="entry name" value="T4SS-DNA_transf"/>
    <property type="match status" value="1"/>
</dbReference>
<organism evidence="9 10">
    <name type="scientific">Filimonas effusa</name>
    <dbReference type="NCBI Taxonomy" id="2508721"/>
    <lineage>
        <taxon>Bacteria</taxon>
        <taxon>Pseudomonadati</taxon>
        <taxon>Bacteroidota</taxon>
        <taxon>Chitinophagia</taxon>
        <taxon>Chitinophagales</taxon>
        <taxon>Chitinophagaceae</taxon>
        <taxon>Filimonas</taxon>
    </lineage>
</organism>
<evidence type="ECO:0000256" key="5">
    <source>
        <dbReference type="ARBA" id="ARBA00022989"/>
    </source>
</evidence>
<reference evidence="9 10" key="1">
    <citation type="submission" date="2019-01" db="EMBL/GenBank/DDBJ databases">
        <title>Filimonas sp. strain TTM-71.</title>
        <authorList>
            <person name="Chen W.-M."/>
        </authorList>
    </citation>
    <scope>NUCLEOTIDE SEQUENCE [LARGE SCALE GENOMIC DNA]</scope>
    <source>
        <strain evidence="9 10">TTM-71</strain>
    </source>
</reference>
<feature type="transmembrane region" description="Helical" evidence="7">
    <location>
        <begin position="119"/>
        <end position="142"/>
    </location>
</feature>
<name>A0A4Q1DC54_9BACT</name>
<dbReference type="Pfam" id="PF14293">
    <property type="entry name" value="YWFCY"/>
    <property type="match status" value="1"/>
</dbReference>
<dbReference type="Proteomes" id="UP000290545">
    <property type="component" value="Unassembled WGS sequence"/>
</dbReference>
<evidence type="ECO:0000256" key="3">
    <source>
        <dbReference type="ARBA" id="ARBA00022475"/>
    </source>
</evidence>
<dbReference type="PANTHER" id="PTHR37937:SF1">
    <property type="entry name" value="CONJUGATIVE TRANSFER: DNA TRANSPORT"/>
    <property type="match status" value="1"/>
</dbReference>
<dbReference type="InterPro" id="IPR051539">
    <property type="entry name" value="T4SS-coupling_protein"/>
</dbReference>
<feature type="transmembrane region" description="Helical" evidence="7">
    <location>
        <begin position="94"/>
        <end position="113"/>
    </location>
</feature>
<dbReference type="PANTHER" id="PTHR37937">
    <property type="entry name" value="CONJUGATIVE TRANSFER: DNA TRANSPORT"/>
    <property type="match status" value="1"/>
</dbReference>
<evidence type="ECO:0000256" key="4">
    <source>
        <dbReference type="ARBA" id="ARBA00022692"/>
    </source>
</evidence>
<dbReference type="InterPro" id="IPR003688">
    <property type="entry name" value="TraG/VirD4"/>
</dbReference>
<evidence type="ECO:0000259" key="8">
    <source>
        <dbReference type="Pfam" id="PF14293"/>
    </source>
</evidence>
<evidence type="ECO:0000256" key="6">
    <source>
        <dbReference type="ARBA" id="ARBA00023136"/>
    </source>
</evidence>
<keyword evidence="4 7" id="KW-0812">Transmembrane</keyword>
<evidence type="ECO:0000313" key="9">
    <source>
        <dbReference type="EMBL" id="RXK87022.1"/>
    </source>
</evidence>
<keyword evidence="3" id="KW-1003">Cell membrane</keyword>
<proteinExistence type="inferred from homology"/>
<dbReference type="InterPro" id="IPR027417">
    <property type="entry name" value="P-loop_NTPase"/>
</dbReference>
<dbReference type="InterPro" id="IPR025988">
    <property type="entry name" value="YWFCY_dom"/>
</dbReference>
<evidence type="ECO:0000256" key="1">
    <source>
        <dbReference type="ARBA" id="ARBA00004651"/>
    </source>
</evidence>
<sequence length="657" mass="74024">MKSANDIGLKKIIDLTRWISVALLLLHFYFFCYGAFREWHFTTDVTERILGNIAASGLFSSLNKTKLFSLLFLGISLLGAQGRKSEKIGYRTGLAYLLSGLLTYFISALLFLTDLQATVVAVFYMSLTGLGYILVLTGGTLLTRIIKLKLKGDVFNKGNQTFPQEEKNWENKYSFNFPARYNLKGKIRSSFVSIVNPFRNLLLLGLPGSGKTLWGVKEILRQAIFKGYAICLHDFKPRDLTDFTYSYYLLYKHKYKVEPQFFVLCFDEIYHRCNPLMVKSMDDISDAASASRSILLGLNQDMIDKQGEFWTESSINFVTCLIWFLRLYKDGIYCTLPHVIEFAQTDLRMLLTILRAEPQLEALVKPFVSALEEDAGKQLVGQISGATVSLGTLSTPNLYYVLSADDFTMTINDPKAPKIVCLVNNPMKANIYSPVFSLYLNNLQKLLREQDEQPSLIMLEEFATLSWPGLSKFLGYARSYLVAVVMVLQDAAQLIANYGQKQANVIMSMAGNLISGQVTGQSAKDLADRFGKIMQDRESVAINSSDTSVTHSKQLDYAIPQSVISSLSAGEFVGVVADNPDQKIEHKMFHSEFILDEKRIKKSMPAYKNPPKPTVDNKTILEVFAKIKKDIRNLVADERERILSTPELKALIIPDKK</sequence>
<dbReference type="EMBL" id="SDHZ01000001">
    <property type="protein sequence ID" value="RXK87022.1"/>
    <property type="molecule type" value="Genomic_DNA"/>
</dbReference>
<dbReference type="SUPFAM" id="SSF52540">
    <property type="entry name" value="P-loop containing nucleoside triphosphate hydrolases"/>
    <property type="match status" value="1"/>
</dbReference>
<dbReference type="Gene3D" id="3.40.50.300">
    <property type="entry name" value="P-loop containing nucleotide triphosphate hydrolases"/>
    <property type="match status" value="1"/>
</dbReference>
<gene>
    <name evidence="9" type="ORF">ESB13_09630</name>
</gene>
<accession>A0A4Q1DC54</accession>
<comment type="caution">
    <text evidence="9">The sequence shown here is derived from an EMBL/GenBank/DDBJ whole genome shotgun (WGS) entry which is preliminary data.</text>
</comment>
<feature type="domain" description="YWFCY" evidence="8">
    <location>
        <begin position="5"/>
        <end position="147"/>
    </location>
</feature>
<feature type="transmembrane region" description="Helical" evidence="7">
    <location>
        <begin position="65"/>
        <end position="82"/>
    </location>
</feature>
<dbReference type="GO" id="GO:0005886">
    <property type="term" value="C:plasma membrane"/>
    <property type="evidence" value="ECO:0007669"/>
    <property type="project" value="UniProtKB-SubCell"/>
</dbReference>
<keyword evidence="10" id="KW-1185">Reference proteome</keyword>
<evidence type="ECO:0000256" key="7">
    <source>
        <dbReference type="SAM" id="Phobius"/>
    </source>
</evidence>
<keyword evidence="5 7" id="KW-1133">Transmembrane helix</keyword>
<evidence type="ECO:0000256" key="2">
    <source>
        <dbReference type="ARBA" id="ARBA00008806"/>
    </source>
</evidence>
<dbReference type="OrthoDB" id="102453at2"/>
<comment type="subcellular location">
    <subcellularLocation>
        <location evidence="1">Cell membrane</location>
        <topology evidence="1">Multi-pass membrane protein</topology>
    </subcellularLocation>
</comment>
<feature type="transmembrane region" description="Helical" evidence="7">
    <location>
        <begin position="12"/>
        <end position="36"/>
    </location>
</feature>
<dbReference type="CDD" id="cd01127">
    <property type="entry name" value="TrwB_TraG_TraD_VirD4"/>
    <property type="match status" value="1"/>
</dbReference>
<protein>
    <submittedName>
        <fullName evidence="9">Conjugal transfer protein TraG</fullName>
    </submittedName>
</protein>
<comment type="similarity">
    <text evidence="2">Belongs to the VirD4/TraG family.</text>
</comment>
<evidence type="ECO:0000313" key="10">
    <source>
        <dbReference type="Proteomes" id="UP000290545"/>
    </source>
</evidence>
<dbReference type="AlphaFoldDB" id="A0A4Q1DC54"/>